<organism evidence="9 10">
    <name type="scientific">Arthrobacter hankyongi</name>
    <dbReference type="NCBI Taxonomy" id="2904801"/>
    <lineage>
        <taxon>Bacteria</taxon>
        <taxon>Bacillati</taxon>
        <taxon>Actinomycetota</taxon>
        <taxon>Actinomycetes</taxon>
        <taxon>Micrococcales</taxon>
        <taxon>Micrococcaceae</taxon>
        <taxon>Arthrobacter</taxon>
    </lineage>
</organism>
<sequence length="401" mass="45106">MHSPIPVEEFDASCGDVNEVVSLPPAAFTTQEFYDFEVDAVFGHEWLCIGRATDIPKKGDYFTVDALGEQLLVVRQADGSIRVQSNVCRHRAMRLADGTGNARRFKCDYHSWVYGLDGELQSAPDLNDNPCFVKSSVKLPEIRSEIWENFVFITFDADIPPLSERLGSLSSYLTNWGLSDLKSASPLSFFPVNCNWKIFGDECYHCAHLHSKSWCPMYDTASERIDYDSLANEPEKGIIAYDLVSLEKDLSPTRTGKNLQPVLPGLTDDQRRRLVYVTVAPNLLLIAMPDKVKYFMWLPTSPTTSVFAATWLYPDSTLEKPDFEAQWKMEVEDLKDVMVEDVYAWESVQKGMFSRNAPRGRYAPSEVVLVRLNEWLIGKYRTADAKARGIEAVAAAAPAGV</sequence>
<evidence type="ECO:0000256" key="5">
    <source>
        <dbReference type="ARBA" id="ARBA00023004"/>
    </source>
</evidence>
<dbReference type="RefSeq" id="WP_237820871.1">
    <property type="nucleotide sequence ID" value="NZ_JAKLTQ010000007.1"/>
</dbReference>
<dbReference type="EMBL" id="JAKLTQ010000007">
    <property type="protein sequence ID" value="MCG2622501.1"/>
    <property type="molecule type" value="Genomic_DNA"/>
</dbReference>
<dbReference type="Gene3D" id="2.102.10.10">
    <property type="entry name" value="Rieske [2Fe-2S] iron-sulphur domain"/>
    <property type="match status" value="1"/>
</dbReference>
<dbReference type="InterPro" id="IPR017941">
    <property type="entry name" value="Rieske_2Fe-2S"/>
</dbReference>
<evidence type="ECO:0000256" key="4">
    <source>
        <dbReference type="ARBA" id="ARBA00023002"/>
    </source>
</evidence>
<keyword evidence="10" id="KW-1185">Reference proteome</keyword>
<feature type="domain" description="Rieske" evidence="8">
    <location>
        <begin position="46"/>
        <end position="153"/>
    </location>
</feature>
<keyword evidence="9" id="KW-0223">Dioxygenase</keyword>
<dbReference type="SUPFAM" id="SSF55961">
    <property type="entry name" value="Bet v1-like"/>
    <property type="match status" value="1"/>
</dbReference>
<accession>A0ABS9L749</accession>
<dbReference type="PANTHER" id="PTHR43756">
    <property type="entry name" value="CHOLINE MONOOXYGENASE, CHLOROPLASTIC"/>
    <property type="match status" value="1"/>
</dbReference>
<evidence type="ECO:0000256" key="2">
    <source>
        <dbReference type="ARBA" id="ARBA00022714"/>
    </source>
</evidence>
<dbReference type="InterPro" id="IPR015879">
    <property type="entry name" value="Ring_hydroxy_dOase_asu_C_dom"/>
</dbReference>
<dbReference type="InterPro" id="IPR001663">
    <property type="entry name" value="Rng_hydr_dOase-A"/>
</dbReference>
<evidence type="ECO:0000313" key="9">
    <source>
        <dbReference type="EMBL" id="MCG2622501.1"/>
    </source>
</evidence>
<dbReference type="Proteomes" id="UP001165368">
    <property type="component" value="Unassembled WGS sequence"/>
</dbReference>
<evidence type="ECO:0000313" key="10">
    <source>
        <dbReference type="Proteomes" id="UP001165368"/>
    </source>
</evidence>
<gene>
    <name evidence="9" type="ORF">LVY72_11310</name>
</gene>
<keyword evidence="7" id="KW-0520">NAD</keyword>
<dbReference type="GO" id="GO:0051213">
    <property type="term" value="F:dioxygenase activity"/>
    <property type="evidence" value="ECO:0007669"/>
    <property type="project" value="UniProtKB-KW"/>
</dbReference>
<dbReference type="SUPFAM" id="SSF50022">
    <property type="entry name" value="ISP domain"/>
    <property type="match status" value="1"/>
</dbReference>
<dbReference type="Pfam" id="PF00848">
    <property type="entry name" value="Ring_hydroxyl_A"/>
    <property type="match status" value="1"/>
</dbReference>
<dbReference type="InterPro" id="IPR036922">
    <property type="entry name" value="Rieske_2Fe-2S_sf"/>
</dbReference>
<keyword evidence="3" id="KW-0479">Metal-binding</keyword>
<keyword evidence="2" id="KW-0001">2Fe-2S</keyword>
<dbReference type="Pfam" id="PF00355">
    <property type="entry name" value="Rieske"/>
    <property type="match status" value="1"/>
</dbReference>
<dbReference type="PANTHER" id="PTHR43756:SF5">
    <property type="entry name" value="CHOLINE MONOOXYGENASE, CHLOROPLASTIC"/>
    <property type="match status" value="1"/>
</dbReference>
<protein>
    <submittedName>
        <fullName evidence="9">Aromatic ring-hydroxylating dioxygenase subunit alpha</fullName>
    </submittedName>
</protein>
<dbReference type="CDD" id="cd03469">
    <property type="entry name" value="Rieske_RO_Alpha_N"/>
    <property type="match status" value="1"/>
</dbReference>
<name>A0ABS9L749_9MICC</name>
<evidence type="ECO:0000256" key="7">
    <source>
        <dbReference type="ARBA" id="ARBA00023027"/>
    </source>
</evidence>
<dbReference type="InterPro" id="IPR015881">
    <property type="entry name" value="ARHD_Rieske_2Fe_2S"/>
</dbReference>
<comment type="cofactor">
    <cofactor evidence="1">
        <name>Fe cation</name>
        <dbReference type="ChEBI" id="CHEBI:24875"/>
    </cofactor>
</comment>
<dbReference type="PRINTS" id="PR00090">
    <property type="entry name" value="RNGDIOXGNASE"/>
</dbReference>
<keyword evidence="4" id="KW-0560">Oxidoreductase</keyword>
<reference evidence="9" key="1">
    <citation type="submission" date="2022-01" db="EMBL/GenBank/DDBJ databases">
        <authorList>
            <person name="Jo J.-H."/>
            <person name="Im W.-T."/>
        </authorList>
    </citation>
    <scope>NUCLEOTIDE SEQUENCE</scope>
    <source>
        <strain evidence="9">I2-34</strain>
    </source>
</reference>
<proteinExistence type="predicted"/>
<dbReference type="PROSITE" id="PS51296">
    <property type="entry name" value="RIESKE"/>
    <property type="match status" value="1"/>
</dbReference>
<evidence type="ECO:0000256" key="3">
    <source>
        <dbReference type="ARBA" id="ARBA00022723"/>
    </source>
</evidence>
<evidence type="ECO:0000256" key="1">
    <source>
        <dbReference type="ARBA" id="ARBA00001962"/>
    </source>
</evidence>
<evidence type="ECO:0000256" key="6">
    <source>
        <dbReference type="ARBA" id="ARBA00023014"/>
    </source>
</evidence>
<keyword evidence="5" id="KW-0408">Iron</keyword>
<evidence type="ECO:0000259" key="8">
    <source>
        <dbReference type="PROSITE" id="PS51296"/>
    </source>
</evidence>
<dbReference type="PROSITE" id="PS00570">
    <property type="entry name" value="RING_HYDROXYL_ALPHA"/>
    <property type="match status" value="1"/>
</dbReference>
<keyword evidence="6" id="KW-0411">Iron-sulfur</keyword>
<dbReference type="Gene3D" id="3.90.380.10">
    <property type="entry name" value="Naphthalene 1,2-dioxygenase Alpha Subunit, Chain A, domain 1"/>
    <property type="match status" value="1"/>
</dbReference>
<comment type="caution">
    <text evidence="9">The sequence shown here is derived from an EMBL/GenBank/DDBJ whole genome shotgun (WGS) entry which is preliminary data.</text>
</comment>